<dbReference type="AlphaFoldDB" id="A0A9Q1H7K9"/>
<keyword evidence="2" id="KW-0812">Transmembrane</keyword>
<dbReference type="EMBL" id="JAIZAY010000010">
    <property type="protein sequence ID" value="KAJ8035415.1"/>
    <property type="molecule type" value="Genomic_DNA"/>
</dbReference>
<organism evidence="4 5">
    <name type="scientific">Holothuria leucospilota</name>
    <name type="common">Black long sea cucumber</name>
    <name type="synonym">Mertensiothuria leucospilota</name>
    <dbReference type="NCBI Taxonomy" id="206669"/>
    <lineage>
        <taxon>Eukaryota</taxon>
        <taxon>Metazoa</taxon>
        <taxon>Echinodermata</taxon>
        <taxon>Eleutherozoa</taxon>
        <taxon>Echinozoa</taxon>
        <taxon>Holothuroidea</taxon>
        <taxon>Aspidochirotacea</taxon>
        <taxon>Aspidochirotida</taxon>
        <taxon>Holothuriidae</taxon>
        <taxon>Holothuria</taxon>
    </lineage>
</organism>
<keyword evidence="2" id="KW-1133">Transmembrane helix</keyword>
<dbReference type="SUPFAM" id="SSF48726">
    <property type="entry name" value="Immunoglobulin"/>
    <property type="match status" value="1"/>
</dbReference>
<comment type="caution">
    <text evidence="4">The sequence shown here is derived from an EMBL/GenBank/DDBJ whole genome shotgun (WGS) entry which is preliminary data.</text>
</comment>
<keyword evidence="5" id="KW-1185">Reference proteome</keyword>
<feature type="region of interest" description="Disordered" evidence="1">
    <location>
        <begin position="948"/>
        <end position="981"/>
    </location>
</feature>
<gene>
    <name evidence="4" type="ORF">HOLleu_22639</name>
</gene>
<dbReference type="InterPro" id="IPR027417">
    <property type="entry name" value="P-loop_NTPase"/>
</dbReference>
<dbReference type="InterPro" id="IPR007111">
    <property type="entry name" value="NACHT_NTPase"/>
</dbReference>
<accession>A0A9Q1H7K9</accession>
<reference evidence="4" key="1">
    <citation type="submission" date="2021-10" db="EMBL/GenBank/DDBJ databases">
        <title>Tropical sea cucumber genome reveals ecological adaptation and Cuvierian tubules defense mechanism.</title>
        <authorList>
            <person name="Chen T."/>
        </authorList>
    </citation>
    <scope>NUCLEOTIDE SEQUENCE</scope>
    <source>
        <strain evidence="4">Nanhai2018</strain>
        <tissue evidence="4">Muscle</tissue>
    </source>
</reference>
<dbReference type="PANTHER" id="PTHR46844:SF1">
    <property type="entry name" value="SLR5058 PROTEIN"/>
    <property type="match status" value="1"/>
</dbReference>
<protein>
    <recommendedName>
        <fullName evidence="3">NACHT domain-containing protein</fullName>
    </recommendedName>
</protein>
<dbReference type="PANTHER" id="PTHR46844">
    <property type="entry name" value="SLR5058 PROTEIN"/>
    <property type="match status" value="1"/>
</dbReference>
<dbReference type="InterPro" id="IPR036179">
    <property type="entry name" value="Ig-like_dom_sf"/>
</dbReference>
<dbReference type="Pfam" id="PF05729">
    <property type="entry name" value="NACHT"/>
    <property type="match status" value="1"/>
</dbReference>
<keyword evidence="2" id="KW-0472">Membrane</keyword>
<dbReference type="Gene3D" id="3.40.50.300">
    <property type="entry name" value="P-loop containing nucleotide triphosphate hydrolases"/>
    <property type="match status" value="1"/>
</dbReference>
<evidence type="ECO:0000256" key="1">
    <source>
        <dbReference type="SAM" id="MobiDB-lite"/>
    </source>
</evidence>
<evidence type="ECO:0000259" key="3">
    <source>
        <dbReference type="Pfam" id="PF05729"/>
    </source>
</evidence>
<dbReference type="Proteomes" id="UP001152320">
    <property type="component" value="Chromosome 10"/>
</dbReference>
<sequence>MWIKYKEDILRMLAVYKSIFLSIVICKLFLHGEAAIVCPNVSIKYGSFRAISCESDLAISDFYWYRGNSTSNPILLLDKEGKGGTEYGSEHFDISSNGSMILKDVQVEHESYYSFVGYYENRKFGRATFLVNVTMIPHPPCPTIHGCNSCIECDFFEPKRKGTITCEIKGARPMLPLSWNITSQNGINFLEKHYKAQRHEENDSWDTSISLDYTIGNPCEVSAEVTCLAEDLLQILHRVATTITIRKEGSCSIAVSSTNTTFVTPKPSTSSTVTFLVVFVVVVTIIVVLLVGRYVIHRQCTLLRGGVKEILLFWLLPVLYRDLKVKLLIRSLKVAYDKYSNLTPLPWDNVSIAVADLYTECQCKIWNTTISSTELLKDRKITQEKLVVLIGEHGCGRTTLTKYIVQQWIQDNCSTCLLIYVPLRLVKKEMKLSKVVKRDLPENSSLETKDIEKVLTCGKIRCLVILDGPEDLAKSCDESIVDIEEVDNEADENSEVLTIEKLLEGNVNDQFNLFVWLTSRTADYMSSDLSRVHASRVDVVGLSKEQSLKYIKKCCDYYCKGLQSGGQIDLDGTPLLEEIKGDDVSMSSFGSGIDSHNLAARSDESYKSGQSNLPSKINRKVLKFIRRNDLSKDFATTPLLFNIIVHVMAGEYTSAYSYLSNKQIKNMHSLMRILIDCMEKRYEVKNASSTQNFNDLERKLGEYAYQKHGKLEAVERNVWINTIGETDLKTSLDIGLLKLSKSATSETMETADWANPSSTMEFYHPHIQAYLVAQYVVKNNCFASLLQNLLLYLDETNCRVIIFVSGLIDESQLQDLCEALQRQKNYNLLIDCLHETGNYTVLQKIMKTSGNANVNINHLESMYHREAVQNFFKQWKESEIKLQSISFEGEHLWSFLQGLPLPNVNIVEFPLMECTNTNCDEIRRWLQNQKVNAEVRFKDGKVLADESEKMLGESSGRKDILTDAESYHRKHEASESSGTSV</sequence>
<dbReference type="SUPFAM" id="SSF52540">
    <property type="entry name" value="P-loop containing nucleoside triphosphate hydrolases"/>
    <property type="match status" value="1"/>
</dbReference>
<feature type="compositionally biased region" description="Basic and acidic residues" evidence="1">
    <location>
        <begin position="948"/>
        <end position="967"/>
    </location>
</feature>
<evidence type="ECO:0000313" key="4">
    <source>
        <dbReference type="EMBL" id="KAJ8035415.1"/>
    </source>
</evidence>
<feature type="transmembrane region" description="Helical" evidence="2">
    <location>
        <begin position="273"/>
        <end position="295"/>
    </location>
</feature>
<feature type="transmembrane region" description="Helical" evidence="2">
    <location>
        <begin position="302"/>
        <end position="320"/>
    </location>
</feature>
<evidence type="ECO:0000313" key="5">
    <source>
        <dbReference type="Proteomes" id="UP001152320"/>
    </source>
</evidence>
<feature type="domain" description="NACHT" evidence="3">
    <location>
        <begin position="386"/>
        <end position="553"/>
    </location>
</feature>
<name>A0A9Q1H7K9_HOLLE</name>
<evidence type="ECO:0000256" key="2">
    <source>
        <dbReference type="SAM" id="Phobius"/>
    </source>
</evidence>
<proteinExistence type="predicted"/>